<accession>A0A7M4ENG3</accession>
<evidence type="ECO:0000256" key="1">
    <source>
        <dbReference type="ARBA" id="ARBA00004370"/>
    </source>
</evidence>
<keyword evidence="7" id="KW-1185">Reference proteome</keyword>
<dbReference type="PANTHER" id="PTHR12080:SF55">
    <property type="entry name" value="LYMPHOCYTE FUNCTION-ASSOCIATED ANTIGEN 3"/>
    <property type="match status" value="1"/>
</dbReference>
<dbReference type="PANTHER" id="PTHR12080">
    <property type="entry name" value="SIGNALING LYMPHOCYTIC ACTIVATION MOLECULE"/>
    <property type="match status" value="1"/>
</dbReference>
<reference evidence="6" key="1">
    <citation type="submission" date="2025-08" db="UniProtKB">
        <authorList>
            <consortium name="Ensembl"/>
        </authorList>
    </citation>
    <scope>IDENTIFICATION</scope>
</reference>
<dbReference type="Proteomes" id="UP000594220">
    <property type="component" value="Unplaced"/>
</dbReference>
<evidence type="ECO:0000313" key="7">
    <source>
        <dbReference type="Proteomes" id="UP000594220"/>
    </source>
</evidence>
<dbReference type="Gene3D" id="2.60.40.10">
    <property type="entry name" value="Immunoglobulins"/>
    <property type="match status" value="2"/>
</dbReference>
<evidence type="ECO:0000313" key="6">
    <source>
        <dbReference type="Ensembl" id="ENSCPRP00005012528.1"/>
    </source>
</evidence>
<name>A0A7M4ENG3_CROPO</name>
<dbReference type="InterPro" id="IPR036179">
    <property type="entry name" value="Ig-like_dom_sf"/>
</dbReference>
<proteinExistence type="predicted"/>
<protein>
    <recommendedName>
        <fullName evidence="5">Ig-like domain-containing protein</fullName>
    </recommendedName>
</protein>
<dbReference type="PROSITE" id="PS50835">
    <property type="entry name" value="IG_LIKE"/>
    <property type="match status" value="1"/>
</dbReference>
<comment type="subcellular location">
    <subcellularLocation>
        <location evidence="1">Membrane</location>
    </subcellularLocation>
</comment>
<evidence type="ECO:0000256" key="4">
    <source>
        <dbReference type="ARBA" id="ARBA00023180"/>
    </source>
</evidence>
<reference evidence="6" key="2">
    <citation type="submission" date="2025-09" db="UniProtKB">
        <authorList>
            <consortium name="Ensembl"/>
        </authorList>
    </citation>
    <scope>IDENTIFICATION</scope>
</reference>
<dbReference type="InterPro" id="IPR015631">
    <property type="entry name" value="CD2/SLAM_rcpt"/>
</dbReference>
<dbReference type="InterPro" id="IPR007110">
    <property type="entry name" value="Ig-like_dom"/>
</dbReference>
<organism evidence="6 7">
    <name type="scientific">Crocodylus porosus</name>
    <name type="common">Saltwater crocodile</name>
    <name type="synonym">Estuarine crocodile</name>
    <dbReference type="NCBI Taxonomy" id="8502"/>
    <lineage>
        <taxon>Eukaryota</taxon>
        <taxon>Metazoa</taxon>
        <taxon>Chordata</taxon>
        <taxon>Craniata</taxon>
        <taxon>Vertebrata</taxon>
        <taxon>Euteleostomi</taxon>
        <taxon>Archelosauria</taxon>
        <taxon>Archosauria</taxon>
        <taxon>Crocodylia</taxon>
        <taxon>Longirostres</taxon>
        <taxon>Crocodylidae</taxon>
        <taxon>Crocodylus</taxon>
    </lineage>
</organism>
<dbReference type="Ensembl" id="ENSCPRT00005014746.1">
    <property type="protein sequence ID" value="ENSCPRP00005012528.1"/>
    <property type="gene ID" value="ENSCPRG00005008878.1"/>
</dbReference>
<sequence length="268" mass="28974">ARTEATSLLSVKKIVQGFGGNCPSSCGQAQLVPWVTLVYVSTFNYLIWTLHGNAVVLKEQGKPTLTLLPALAGRVTLQEPSGSLQIRNVSLADSGLYVAAVQKGSESACGFTSLVPPHPLFPFPADIMSNAVTWPNGSCSLELTCHVARSQDRNITYSWKRTDVNRDPSTQGPKLSLYLDPSSKSLSYNCTAQDTSNSSSLGIKPYQFCLQDPGHDKSRCGACSCTLKGYVIAAVYGTLLHPKGQRNRAGAWRDRAWTAAEEQEGLYL</sequence>
<feature type="domain" description="Ig-like" evidence="5">
    <location>
        <begin position="122"/>
        <end position="202"/>
    </location>
</feature>
<evidence type="ECO:0000256" key="2">
    <source>
        <dbReference type="ARBA" id="ARBA00022729"/>
    </source>
</evidence>
<evidence type="ECO:0000256" key="3">
    <source>
        <dbReference type="ARBA" id="ARBA00023136"/>
    </source>
</evidence>
<keyword evidence="4" id="KW-0325">Glycoprotein</keyword>
<dbReference type="AlphaFoldDB" id="A0A7M4ENG3"/>
<dbReference type="InterPro" id="IPR013783">
    <property type="entry name" value="Ig-like_fold"/>
</dbReference>
<dbReference type="GO" id="GO:0016020">
    <property type="term" value="C:membrane"/>
    <property type="evidence" value="ECO:0007669"/>
    <property type="project" value="UniProtKB-SubCell"/>
</dbReference>
<keyword evidence="2" id="KW-0732">Signal</keyword>
<keyword evidence="3" id="KW-0472">Membrane</keyword>
<dbReference type="SUPFAM" id="SSF48726">
    <property type="entry name" value="Immunoglobulin"/>
    <property type="match status" value="1"/>
</dbReference>
<evidence type="ECO:0000259" key="5">
    <source>
        <dbReference type="PROSITE" id="PS50835"/>
    </source>
</evidence>